<organism evidence="1 2">
    <name type="scientific">Protopolystoma xenopodis</name>
    <dbReference type="NCBI Taxonomy" id="117903"/>
    <lineage>
        <taxon>Eukaryota</taxon>
        <taxon>Metazoa</taxon>
        <taxon>Spiralia</taxon>
        <taxon>Lophotrochozoa</taxon>
        <taxon>Platyhelminthes</taxon>
        <taxon>Monogenea</taxon>
        <taxon>Polyopisthocotylea</taxon>
        <taxon>Polystomatidea</taxon>
        <taxon>Polystomatidae</taxon>
        <taxon>Protopolystoma</taxon>
    </lineage>
</organism>
<evidence type="ECO:0000313" key="1">
    <source>
        <dbReference type="EMBL" id="VEL12805.1"/>
    </source>
</evidence>
<reference evidence="1" key="1">
    <citation type="submission" date="2018-11" db="EMBL/GenBank/DDBJ databases">
        <authorList>
            <consortium name="Pathogen Informatics"/>
        </authorList>
    </citation>
    <scope>NUCLEOTIDE SEQUENCE</scope>
</reference>
<evidence type="ECO:0000313" key="2">
    <source>
        <dbReference type="Proteomes" id="UP000784294"/>
    </source>
</evidence>
<dbReference type="Proteomes" id="UP000784294">
    <property type="component" value="Unassembled WGS sequence"/>
</dbReference>
<comment type="caution">
    <text evidence="1">The sequence shown here is derived from an EMBL/GenBank/DDBJ whole genome shotgun (WGS) entry which is preliminary data.</text>
</comment>
<gene>
    <name evidence="1" type="ORF">PXEA_LOCUS6245</name>
</gene>
<keyword evidence="2" id="KW-1185">Reference proteome</keyword>
<accession>A0A3S5FCI6</accession>
<proteinExistence type="predicted"/>
<protein>
    <submittedName>
        <fullName evidence="1">Uncharacterized protein</fullName>
    </submittedName>
</protein>
<dbReference type="AlphaFoldDB" id="A0A3S5FCI6"/>
<sequence>MAEFAKLFSAGMADKMSQKNSSEAHDYRGEYSRKWQYILAILELAAIDSNPSLARRQTGLLLLHLTFYTSTFNQQEIAKPLLHLLWPQIWQPDQVSPGVLADQSLHRSQAVDSPITESDHAEKWLKSFGVRLNAPSGTSLGSVLVTTVGGSAQETMSPKREVKFRLAGDSAHNQYFKISETSGELFTNFGLDRPEARALLTSLLYPMDSTFASLEPSLPERCRRAQRCKLPSSETVNLPYACLRINVTLMSEGILEWVAPIVLLLPPYLPTMERGASKILRFVFFR</sequence>
<dbReference type="CDD" id="cd11304">
    <property type="entry name" value="Cadherin_repeat"/>
    <property type="match status" value="1"/>
</dbReference>
<dbReference type="EMBL" id="CAAALY010015885">
    <property type="protein sequence ID" value="VEL12805.1"/>
    <property type="molecule type" value="Genomic_DNA"/>
</dbReference>
<name>A0A3S5FCI6_9PLAT</name>